<evidence type="ECO:0000256" key="2">
    <source>
        <dbReference type="ARBA" id="ARBA00010992"/>
    </source>
</evidence>
<feature type="transmembrane region" description="Helical" evidence="8">
    <location>
        <begin position="401"/>
        <end position="421"/>
    </location>
</feature>
<keyword evidence="6 8" id="KW-0472">Membrane</keyword>
<dbReference type="PROSITE" id="PS00216">
    <property type="entry name" value="SUGAR_TRANSPORT_1"/>
    <property type="match status" value="1"/>
</dbReference>
<feature type="region of interest" description="Disordered" evidence="7">
    <location>
        <begin position="587"/>
        <end position="634"/>
    </location>
</feature>
<organism evidence="9 10">
    <name type="scientific">Candida albicans</name>
    <name type="common">Yeast</name>
    <dbReference type="NCBI Taxonomy" id="5476"/>
    <lineage>
        <taxon>Eukaryota</taxon>
        <taxon>Fungi</taxon>
        <taxon>Dikarya</taxon>
        <taxon>Ascomycota</taxon>
        <taxon>Saccharomycotina</taxon>
        <taxon>Pichiomycetes</taxon>
        <taxon>Debaryomycetaceae</taxon>
        <taxon>Candida/Lodderomyces clade</taxon>
        <taxon>Candida</taxon>
    </lineage>
</organism>
<dbReference type="SUPFAM" id="SSF103473">
    <property type="entry name" value="MFS general substrate transporter"/>
    <property type="match status" value="1"/>
</dbReference>
<comment type="subcellular location">
    <subcellularLocation>
        <location evidence="1">Membrane</location>
        <topology evidence="1">Multi-pass membrane protein</topology>
    </subcellularLocation>
</comment>
<evidence type="ECO:0000256" key="4">
    <source>
        <dbReference type="ARBA" id="ARBA00022692"/>
    </source>
</evidence>
<feature type="region of interest" description="Disordered" evidence="7">
    <location>
        <begin position="1"/>
        <end position="30"/>
    </location>
</feature>
<evidence type="ECO:0000256" key="7">
    <source>
        <dbReference type="SAM" id="MobiDB-lite"/>
    </source>
</evidence>
<keyword evidence="4 8" id="KW-0812">Transmembrane</keyword>
<dbReference type="GO" id="GO:0015798">
    <property type="term" value="P:myo-inositol transport"/>
    <property type="evidence" value="ECO:0007669"/>
    <property type="project" value="UniProtKB-ARBA"/>
</dbReference>
<name>A0A8H6BX80_CANAX</name>
<evidence type="ECO:0000256" key="3">
    <source>
        <dbReference type="ARBA" id="ARBA00022448"/>
    </source>
</evidence>
<dbReference type="InterPro" id="IPR036259">
    <property type="entry name" value="MFS_trans_sf"/>
</dbReference>
<keyword evidence="3" id="KW-0813">Transport</keyword>
<dbReference type="Gene3D" id="1.20.1250.20">
    <property type="entry name" value="MFS general substrate transporter like domains"/>
    <property type="match status" value="2"/>
</dbReference>
<evidence type="ECO:0000256" key="6">
    <source>
        <dbReference type="ARBA" id="ARBA00023136"/>
    </source>
</evidence>
<dbReference type="EMBL" id="JABWAD010000055">
    <property type="protein sequence ID" value="KAF6067038.1"/>
    <property type="molecule type" value="Genomic_DNA"/>
</dbReference>
<evidence type="ECO:0000313" key="9">
    <source>
        <dbReference type="EMBL" id="KAF6067038.1"/>
    </source>
</evidence>
<feature type="compositionally biased region" description="Basic and acidic residues" evidence="7">
    <location>
        <begin position="595"/>
        <end position="609"/>
    </location>
</feature>
<evidence type="ECO:0000256" key="1">
    <source>
        <dbReference type="ARBA" id="ARBA00004141"/>
    </source>
</evidence>
<dbReference type="GO" id="GO:0015791">
    <property type="term" value="P:polyol transmembrane transport"/>
    <property type="evidence" value="ECO:0007669"/>
    <property type="project" value="UniProtKB-ARBA"/>
</dbReference>
<dbReference type="Proteomes" id="UP000536275">
    <property type="component" value="Unassembled WGS sequence"/>
</dbReference>
<evidence type="ECO:0000256" key="8">
    <source>
        <dbReference type="SAM" id="Phobius"/>
    </source>
</evidence>
<feature type="transmembrane region" description="Helical" evidence="8">
    <location>
        <begin position="301"/>
        <end position="324"/>
    </location>
</feature>
<dbReference type="PANTHER" id="PTHR48020">
    <property type="entry name" value="PROTON MYO-INOSITOL COTRANSPORTER"/>
    <property type="match status" value="1"/>
</dbReference>
<dbReference type="PROSITE" id="PS00217">
    <property type="entry name" value="SUGAR_TRANSPORT_2"/>
    <property type="match status" value="1"/>
</dbReference>
<proteinExistence type="inferred from homology"/>
<feature type="transmembrane region" description="Helical" evidence="8">
    <location>
        <begin position="339"/>
        <end position="360"/>
    </location>
</feature>
<comment type="caution">
    <text evidence="9">The sequence shown here is derived from an EMBL/GenBank/DDBJ whole genome shotgun (WGS) entry which is preliminary data.</text>
</comment>
<dbReference type="InterPro" id="IPR003663">
    <property type="entry name" value="Sugar/inositol_transpt"/>
</dbReference>
<dbReference type="PANTHER" id="PTHR48020:SF9">
    <property type="entry name" value="MAJOR FACILITATOR SUPERFAMILY (MFS) PROFILE DOMAIN-CONTAINING PROTEIN"/>
    <property type="match status" value="1"/>
</dbReference>
<feature type="transmembrane region" description="Helical" evidence="8">
    <location>
        <begin position="172"/>
        <end position="194"/>
    </location>
</feature>
<dbReference type="InterPro" id="IPR005828">
    <property type="entry name" value="MFS_sugar_transport-like"/>
</dbReference>
<feature type="transmembrane region" description="Helical" evidence="8">
    <location>
        <begin position="206"/>
        <end position="228"/>
    </location>
</feature>
<reference evidence="9 10" key="1">
    <citation type="submission" date="2020-03" db="EMBL/GenBank/DDBJ databases">
        <title>FDA dAtabase for Regulatory Grade micrObial Sequences (FDA-ARGOS): Supporting development and validation of Infectious Disease Dx tests.</title>
        <authorList>
            <person name="Campos J."/>
            <person name="Goldberg B."/>
            <person name="Tallon L."/>
            <person name="Sadzewicz L."/>
            <person name="Vavikolanu K."/>
            <person name="Mehta A."/>
            <person name="Aluvathingal J."/>
            <person name="Nadendla S."/>
            <person name="Nandy P."/>
            <person name="Geyer C."/>
            <person name="Yan Y."/>
            <person name="Sichtig H."/>
        </authorList>
    </citation>
    <scope>NUCLEOTIDE SEQUENCE [LARGE SCALE GENOMIC DNA]</scope>
    <source>
        <strain evidence="9 10">FDAARGOS_656</strain>
    </source>
</reference>
<feature type="transmembrane region" description="Helical" evidence="8">
    <location>
        <begin position="129"/>
        <end position="151"/>
    </location>
</feature>
<sequence>MSSVSSEKNSGLFGTDVYDETKENKPKYEHEEGLEFGSDFDFDGEFEKYAAMGAAEKQSGAWMTNFKNLEFPLGVSPSVLVQTLGIFAAFCGILSGVDQSLISGASIGMDKSLHFNSHENSLVSSLMPLGAKALMASCILYTIGAILCAAAPIPKELADGTFNNHRSRDVMYAGRFILGIGVGIEGGGVGVYISESVPSNKRGSLVSLYQLSIALGEVLGYAIAAIFYEVHGGVPRYLVFKGKFGEAFNVFARLRDLGDRHSKIEFVQMVQAAEAERELRLTQNKSKVWFELVTIPRNRRALVYGIVMITLGQLTGINAVMYYLSTLMGRIGFSTKNSVFMSLVGGGSLLIGTIPAILYMDKFGRRVYLTGLILYMGFFGSYACLTWVVPAESFSLGTRSQGMTICSALLYLWAFTVTYNFNRMKVAMTYTGLTIGFYGEKKLNEVPNNLIKNLIEKRKLDIDDGESDLAKRKRKHKERQEFYNQLKLNDDQRHRVDEDELDEDVITAKDKLTWLNYLIEKDLKLGHDLKFLHTDPIIAKEFLKFQNNYKFHPVGVRNDKETNTNWDRIQNHLKHLNKTDHIVGEVSPERSLQMRNEEEGINDEHRAPDDEVEQTPNESTLNDGEINNDGLLIDDTGIGGENSLIFM</sequence>
<feature type="compositionally biased region" description="Basic and acidic residues" evidence="7">
    <location>
        <begin position="19"/>
        <end position="30"/>
    </location>
</feature>
<dbReference type="InterPro" id="IPR005829">
    <property type="entry name" value="Sugar_transporter_CS"/>
</dbReference>
<evidence type="ECO:0000313" key="10">
    <source>
        <dbReference type="Proteomes" id="UP000536275"/>
    </source>
</evidence>
<protein>
    <submittedName>
        <fullName evidence="9">Sugar (And other) transporter family protein</fullName>
    </submittedName>
</protein>
<dbReference type="Pfam" id="PF00083">
    <property type="entry name" value="Sugar_tr"/>
    <property type="match status" value="2"/>
</dbReference>
<accession>A0A8H6BX80</accession>
<feature type="transmembrane region" description="Helical" evidence="8">
    <location>
        <begin position="367"/>
        <end position="389"/>
    </location>
</feature>
<dbReference type="AlphaFoldDB" id="A0A8H6BX80"/>
<dbReference type="PRINTS" id="PR00171">
    <property type="entry name" value="SUGRTRNSPORT"/>
</dbReference>
<dbReference type="InterPro" id="IPR050814">
    <property type="entry name" value="Myo-inositol_Transporter"/>
</dbReference>
<comment type="similarity">
    <text evidence="2">Belongs to the major facilitator superfamily. Sugar transporter (TC 2.A.1.1) family.</text>
</comment>
<dbReference type="GO" id="GO:0016020">
    <property type="term" value="C:membrane"/>
    <property type="evidence" value="ECO:0007669"/>
    <property type="project" value="UniProtKB-SubCell"/>
</dbReference>
<gene>
    <name evidence="9" type="ORF">FOB64_004476</name>
</gene>
<dbReference type="GO" id="GO:0022857">
    <property type="term" value="F:transmembrane transporter activity"/>
    <property type="evidence" value="ECO:0007669"/>
    <property type="project" value="InterPro"/>
</dbReference>
<keyword evidence="5 8" id="KW-1133">Transmembrane helix</keyword>
<evidence type="ECO:0000256" key="5">
    <source>
        <dbReference type="ARBA" id="ARBA00022989"/>
    </source>
</evidence>